<dbReference type="Gene3D" id="3.40.50.150">
    <property type="entry name" value="Vaccinia Virus protein VP39"/>
    <property type="match status" value="1"/>
</dbReference>
<dbReference type="EC" id="2.1.1.-" evidence="6"/>
<dbReference type="GO" id="GO:0008168">
    <property type="term" value="F:methyltransferase activity"/>
    <property type="evidence" value="ECO:0007669"/>
    <property type="project" value="UniProtKB-KW"/>
</dbReference>
<dbReference type="SUPFAM" id="SSF53335">
    <property type="entry name" value="S-adenosyl-L-methionine-dependent methyltransferases"/>
    <property type="match status" value="1"/>
</dbReference>
<accession>A0ABW7USF7</accession>
<feature type="region of interest" description="Disordered" evidence="4">
    <location>
        <begin position="1"/>
        <end position="47"/>
    </location>
</feature>
<evidence type="ECO:0000256" key="4">
    <source>
        <dbReference type="SAM" id="MobiDB-lite"/>
    </source>
</evidence>
<dbReference type="EMBL" id="JBIRWE010000004">
    <property type="protein sequence ID" value="MFI1964656.1"/>
    <property type="molecule type" value="Genomic_DNA"/>
</dbReference>
<keyword evidence="1 6" id="KW-0489">Methyltransferase</keyword>
<evidence type="ECO:0000259" key="5">
    <source>
        <dbReference type="Pfam" id="PF13649"/>
    </source>
</evidence>
<reference evidence="6 7" key="1">
    <citation type="submission" date="2024-10" db="EMBL/GenBank/DDBJ databases">
        <title>The Natural Products Discovery Center: Release of the First 8490 Sequenced Strains for Exploring Actinobacteria Biosynthetic Diversity.</title>
        <authorList>
            <person name="Kalkreuter E."/>
            <person name="Kautsar S.A."/>
            <person name="Yang D."/>
            <person name="Bader C.D."/>
            <person name="Teijaro C.N."/>
            <person name="Fluegel L."/>
            <person name="Davis C.M."/>
            <person name="Simpson J.R."/>
            <person name="Lauterbach L."/>
            <person name="Steele A.D."/>
            <person name="Gui C."/>
            <person name="Meng S."/>
            <person name="Li G."/>
            <person name="Viehrig K."/>
            <person name="Ye F."/>
            <person name="Su P."/>
            <person name="Kiefer A.F."/>
            <person name="Nichols A."/>
            <person name="Cepeda A.J."/>
            <person name="Yan W."/>
            <person name="Fan B."/>
            <person name="Jiang Y."/>
            <person name="Adhikari A."/>
            <person name="Zheng C.-J."/>
            <person name="Schuster L."/>
            <person name="Cowan T.M."/>
            <person name="Smanski M.J."/>
            <person name="Chevrette M.G."/>
            <person name="De Carvalho L.P.S."/>
            <person name="Shen B."/>
        </authorList>
    </citation>
    <scope>NUCLEOTIDE SEQUENCE [LARGE SCALE GENOMIC DNA]</scope>
    <source>
        <strain evidence="6 7">NPDC020327</strain>
    </source>
</reference>
<dbReference type="CDD" id="cd02440">
    <property type="entry name" value="AdoMet_MTases"/>
    <property type="match status" value="1"/>
</dbReference>
<dbReference type="PANTHER" id="PTHR43464">
    <property type="entry name" value="METHYLTRANSFERASE"/>
    <property type="match status" value="1"/>
</dbReference>
<protein>
    <submittedName>
        <fullName evidence="6">SAM-dependent methyltransferase</fullName>
        <ecNumber evidence="6">2.1.1.-</ecNumber>
    </submittedName>
</protein>
<comment type="caution">
    <text evidence="6">The sequence shown here is derived from an EMBL/GenBank/DDBJ whole genome shotgun (WGS) entry which is preliminary data.</text>
</comment>
<keyword evidence="2 6" id="KW-0808">Transferase</keyword>
<keyword evidence="3" id="KW-0949">S-adenosyl-L-methionine</keyword>
<feature type="compositionally biased region" description="Basic and acidic residues" evidence="4">
    <location>
        <begin position="26"/>
        <end position="39"/>
    </location>
</feature>
<name>A0ABW7USF7_9ACTN</name>
<dbReference type="InterPro" id="IPR029063">
    <property type="entry name" value="SAM-dependent_MTases_sf"/>
</dbReference>
<dbReference type="Pfam" id="PF13649">
    <property type="entry name" value="Methyltransf_25"/>
    <property type="match status" value="1"/>
</dbReference>
<evidence type="ECO:0000256" key="3">
    <source>
        <dbReference type="ARBA" id="ARBA00022691"/>
    </source>
</evidence>
<feature type="compositionally biased region" description="Basic and acidic residues" evidence="4">
    <location>
        <begin position="1"/>
        <end position="14"/>
    </location>
</feature>
<feature type="compositionally biased region" description="Basic residues" evidence="4">
    <location>
        <begin position="15"/>
        <end position="25"/>
    </location>
</feature>
<keyword evidence="7" id="KW-1185">Reference proteome</keyword>
<dbReference type="Proteomes" id="UP001611548">
    <property type="component" value="Unassembled WGS sequence"/>
</dbReference>
<evidence type="ECO:0000256" key="1">
    <source>
        <dbReference type="ARBA" id="ARBA00022603"/>
    </source>
</evidence>
<proteinExistence type="predicted"/>
<evidence type="ECO:0000313" key="6">
    <source>
        <dbReference type="EMBL" id="MFI1964656.1"/>
    </source>
</evidence>
<organism evidence="6 7">
    <name type="scientific">Streptomyces pathocidini</name>
    <dbReference type="NCBI Taxonomy" id="1650571"/>
    <lineage>
        <taxon>Bacteria</taxon>
        <taxon>Bacillati</taxon>
        <taxon>Actinomycetota</taxon>
        <taxon>Actinomycetes</taxon>
        <taxon>Kitasatosporales</taxon>
        <taxon>Streptomycetaceae</taxon>
        <taxon>Streptomyces</taxon>
    </lineage>
</organism>
<evidence type="ECO:0000313" key="7">
    <source>
        <dbReference type="Proteomes" id="UP001611548"/>
    </source>
</evidence>
<evidence type="ECO:0000256" key="2">
    <source>
        <dbReference type="ARBA" id="ARBA00022679"/>
    </source>
</evidence>
<sequence>MTTDQKHAHHDGHGGHGHGCHSHGGHGRDNRSHDSHGHEGPGGGATGQEFWEAFYAERDRIWSGNPNDVLVREVADLAPGRALDLGCGEGADAIWLARRGWRVTATDISALALERAAGHAAEAGVADRVDWQRHDLGASFPAGSYDLVSAHFLHSPNDDLPRETILRTAAAAVAPGGVLLIAGHAGFPPGEPNPHPDVHLPTPEEVLADLDLPEGRWEVLVCGEHERIQTRPGEEAVRRMDNALKVRCLPE</sequence>
<dbReference type="InterPro" id="IPR041698">
    <property type="entry name" value="Methyltransf_25"/>
</dbReference>
<dbReference type="PANTHER" id="PTHR43464:SF19">
    <property type="entry name" value="UBIQUINONE BIOSYNTHESIS O-METHYLTRANSFERASE, MITOCHONDRIAL"/>
    <property type="match status" value="1"/>
</dbReference>
<dbReference type="RefSeq" id="WP_079101262.1">
    <property type="nucleotide sequence ID" value="NZ_JBIRWE010000004.1"/>
</dbReference>
<feature type="domain" description="Methyltransferase" evidence="5">
    <location>
        <begin position="83"/>
        <end position="177"/>
    </location>
</feature>
<dbReference type="GO" id="GO:0032259">
    <property type="term" value="P:methylation"/>
    <property type="evidence" value="ECO:0007669"/>
    <property type="project" value="UniProtKB-KW"/>
</dbReference>
<gene>
    <name evidence="6" type="ORF">ACH429_11140</name>
</gene>